<evidence type="ECO:0000256" key="6">
    <source>
        <dbReference type="ARBA" id="ARBA00022777"/>
    </source>
</evidence>
<feature type="modified residue" description="Phosphocysteine; by EIIA" evidence="7">
    <location>
        <position position="7"/>
    </location>
</feature>
<dbReference type="PROSITE" id="PS51100">
    <property type="entry name" value="PTS_EIIB_TYPE_3"/>
    <property type="match status" value="1"/>
</dbReference>
<dbReference type="RefSeq" id="WP_307405127.1">
    <property type="nucleotide sequence ID" value="NZ_JAUSUR010000001.1"/>
</dbReference>
<organism evidence="9 10">
    <name type="scientific">Breznakia pachnodae</name>
    <dbReference type="NCBI Taxonomy" id="265178"/>
    <lineage>
        <taxon>Bacteria</taxon>
        <taxon>Bacillati</taxon>
        <taxon>Bacillota</taxon>
        <taxon>Erysipelotrichia</taxon>
        <taxon>Erysipelotrichales</taxon>
        <taxon>Erysipelotrichaceae</taxon>
        <taxon>Breznakia</taxon>
    </lineage>
</organism>
<dbReference type="PANTHER" id="PTHR34581">
    <property type="entry name" value="PTS SYSTEM N,N'-DIACETYLCHITOBIOSE-SPECIFIC EIIB COMPONENT"/>
    <property type="match status" value="1"/>
</dbReference>
<keyword evidence="5" id="KW-0598">Phosphotransferase system</keyword>
<dbReference type="Gene3D" id="3.40.50.2300">
    <property type="match status" value="1"/>
</dbReference>
<reference evidence="9 10" key="1">
    <citation type="submission" date="2023-07" db="EMBL/GenBank/DDBJ databases">
        <title>Genomic Encyclopedia of Type Strains, Phase IV (KMG-IV): sequencing the most valuable type-strain genomes for metagenomic binning, comparative biology and taxonomic classification.</title>
        <authorList>
            <person name="Goeker M."/>
        </authorList>
    </citation>
    <scope>NUCLEOTIDE SEQUENCE [LARGE SCALE GENOMIC DNA]</scope>
    <source>
        <strain evidence="9 10">DSM 16784</strain>
    </source>
</reference>
<protein>
    <submittedName>
        <fullName evidence="9">PTS system cellobiose-specific IIB component</fullName>
    </submittedName>
</protein>
<keyword evidence="1" id="KW-0813">Transport</keyword>
<evidence type="ECO:0000256" key="1">
    <source>
        <dbReference type="ARBA" id="ARBA00022448"/>
    </source>
</evidence>
<keyword evidence="2" id="KW-0597">Phosphoprotein</keyword>
<sequence>MNILLVCACGASTSILVEAMKSALKEDEKDWFIEAKSSQEVKECVGKYDVILAAPQIRYQKKMLEKLAAPYGIKVLDIDSVAYGTCNGDKILDSVRSL</sequence>
<keyword evidence="6" id="KW-0418">Kinase</keyword>
<name>A0ABU0DYP0_9FIRM</name>
<evidence type="ECO:0000259" key="8">
    <source>
        <dbReference type="PROSITE" id="PS51100"/>
    </source>
</evidence>
<proteinExistence type="predicted"/>
<dbReference type="Proteomes" id="UP001230220">
    <property type="component" value="Unassembled WGS sequence"/>
</dbReference>
<dbReference type="SUPFAM" id="SSF52794">
    <property type="entry name" value="PTS system IIB component-like"/>
    <property type="match status" value="1"/>
</dbReference>
<evidence type="ECO:0000256" key="3">
    <source>
        <dbReference type="ARBA" id="ARBA00022597"/>
    </source>
</evidence>
<dbReference type="InterPro" id="IPR013012">
    <property type="entry name" value="PTS_EIIB_3"/>
</dbReference>
<dbReference type="Pfam" id="PF02302">
    <property type="entry name" value="PTS_IIB"/>
    <property type="match status" value="1"/>
</dbReference>
<keyword evidence="4" id="KW-0808">Transferase</keyword>
<dbReference type="InterPro" id="IPR051819">
    <property type="entry name" value="PTS_sugar-specific_EIIB"/>
</dbReference>
<evidence type="ECO:0000256" key="2">
    <source>
        <dbReference type="ARBA" id="ARBA00022553"/>
    </source>
</evidence>
<feature type="domain" description="PTS EIIB type-3" evidence="8">
    <location>
        <begin position="1"/>
        <end position="98"/>
    </location>
</feature>
<evidence type="ECO:0000256" key="5">
    <source>
        <dbReference type="ARBA" id="ARBA00022683"/>
    </source>
</evidence>
<evidence type="ECO:0000313" key="10">
    <source>
        <dbReference type="Proteomes" id="UP001230220"/>
    </source>
</evidence>
<comment type="caution">
    <text evidence="9">The sequence shown here is derived from an EMBL/GenBank/DDBJ whole genome shotgun (WGS) entry which is preliminary data.</text>
</comment>
<accession>A0ABU0DYP0</accession>
<dbReference type="PANTHER" id="PTHR34581:SF2">
    <property type="entry name" value="PTS SYSTEM N,N'-DIACETYLCHITOBIOSE-SPECIFIC EIIB COMPONENT"/>
    <property type="match status" value="1"/>
</dbReference>
<dbReference type="CDD" id="cd05564">
    <property type="entry name" value="PTS_IIB_chitobiose_lichenan"/>
    <property type="match status" value="1"/>
</dbReference>
<dbReference type="InterPro" id="IPR003501">
    <property type="entry name" value="PTS_EIIB_2/3"/>
</dbReference>
<dbReference type="InterPro" id="IPR036095">
    <property type="entry name" value="PTS_EIIB-like_sf"/>
</dbReference>
<dbReference type="EMBL" id="JAUSUR010000001">
    <property type="protein sequence ID" value="MDQ0359748.1"/>
    <property type="molecule type" value="Genomic_DNA"/>
</dbReference>
<keyword evidence="10" id="KW-1185">Reference proteome</keyword>
<gene>
    <name evidence="9" type="ORF">J2S15_000479</name>
</gene>
<evidence type="ECO:0000313" key="9">
    <source>
        <dbReference type="EMBL" id="MDQ0359748.1"/>
    </source>
</evidence>
<keyword evidence="3" id="KW-0762">Sugar transport</keyword>
<evidence type="ECO:0000256" key="7">
    <source>
        <dbReference type="PROSITE-ProRule" id="PRU00423"/>
    </source>
</evidence>
<evidence type="ECO:0000256" key="4">
    <source>
        <dbReference type="ARBA" id="ARBA00022679"/>
    </source>
</evidence>